<dbReference type="FunFam" id="1.10.10.10:FF:000360">
    <property type="entry name" value="Transcription factor Dp-1, a"/>
    <property type="match status" value="1"/>
</dbReference>
<sequence length="396" mass="44310">MMDDPHLEDRPYGEQSPVATPTNDSTSHRMTQSAVEQNSASAGLVEGAPRKKVSSSRMLGGGLRQFSVMKLESKGSTTYAEVADEITEEFATAQTHAAGSLDEFHEKNVRRRVYDALNVLMATDIITREKKEIRWKGISPTQTKDLEEFKAMHVQLMTNVSRKAAYSKDLEEQCSSRRAWLSCKGIPPFVWSHPTLKNITDKWGELISIEEGTLNLGSFDRALIQFFTNCQARVEETVDLKVGDRIFTVRVSEFEPCFSPESVWVDSSLMDKATASPLTLVGESVGVSPVKSHVMEVCAEEARRRTRGNNLSGEDEEERNIGEEIIMGLRNLVAGKGKVQTKIEEVVEHEIILDHAEREAEDDNRIWSVEVLEGDSLMIIDFEVGGSDGLRRQDEQ</sequence>
<dbReference type="InterPro" id="IPR015648">
    <property type="entry name" value="Transcrpt_fac_DP"/>
</dbReference>
<dbReference type="InterPro" id="IPR003316">
    <property type="entry name" value="E2F_WHTH_DNA-bd_dom"/>
</dbReference>
<dbReference type="GO" id="GO:0000981">
    <property type="term" value="F:DNA-binding transcription factor activity, RNA polymerase II-specific"/>
    <property type="evidence" value="ECO:0007669"/>
    <property type="project" value="TreeGrafter"/>
</dbReference>
<keyword evidence="1" id="KW-0131">Cell cycle</keyword>
<evidence type="ECO:0000256" key="2">
    <source>
        <dbReference type="RuleBase" id="RU003796"/>
    </source>
</evidence>
<dbReference type="SUPFAM" id="SSF46785">
    <property type="entry name" value="Winged helix' DNA-binding domain"/>
    <property type="match status" value="1"/>
</dbReference>
<dbReference type="PANTHER" id="PTHR12548">
    <property type="entry name" value="TRANSCRIPTION FACTOR DP"/>
    <property type="match status" value="1"/>
</dbReference>
<dbReference type="InterPro" id="IPR036390">
    <property type="entry name" value="WH_DNA-bd_sf"/>
</dbReference>
<keyword evidence="6" id="KW-1185">Reference proteome</keyword>
<proteinExistence type="inferred from homology"/>
<comment type="caution">
    <text evidence="5">The sequence shown here is derived from an EMBL/GenBank/DDBJ whole genome shotgun (WGS) entry which is preliminary data.</text>
</comment>
<dbReference type="PANTHER" id="PTHR12548:SF19">
    <property type="entry name" value="TRANSCRIPTION FACTOR-LIKE PROTEIN DPA"/>
    <property type="match status" value="1"/>
</dbReference>
<evidence type="ECO:0000313" key="6">
    <source>
        <dbReference type="Proteomes" id="UP000436088"/>
    </source>
</evidence>
<gene>
    <name evidence="5" type="ORF">F3Y22_tig00111941pilonHSYRG00032</name>
</gene>
<keyword evidence="2" id="KW-0539">Nucleus</keyword>
<reference evidence="5" key="1">
    <citation type="submission" date="2019-09" db="EMBL/GenBank/DDBJ databases">
        <title>Draft genome information of white flower Hibiscus syriacus.</title>
        <authorList>
            <person name="Kim Y.-M."/>
        </authorList>
    </citation>
    <scope>NUCLEOTIDE SEQUENCE [LARGE SCALE GENOMIC DNA]</scope>
    <source>
        <strain evidence="5">YM2019G1</strain>
    </source>
</reference>
<evidence type="ECO:0000256" key="3">
    <source>
        <dbReference type="SAM" id="MobiDB-lite"/>
    </source>
</evidence>
<dbReference type="EMBL" id="VEPZ02001466">
    <property type="protein sequence ID" value="KAE8671638.1"/>
    <property type="molecule type" value="Genomic_DNA"/>
</dbReference>
<dbReference type="Proteomes" id="UP000436088">
    <property type="component" value="Unassembled WGS sequence"/>
</dbReference>
<keyword evidence="2" id="KW-0805">Transcription regulation</keyword>
<feature type="compositionally biased region" description="Polar residues" evidence="3">
    <location>
        <begin position="17"/>
        <end position="41"/>
    </location>
</feature>
<organism evidence="5 6">
    <name type="scientific">Hibiscus syriacus</name>
    <name type="common">Rose of Sharon</name>
    <dbReference type="NCBI Taxonomy" id="106335"/>
    <lineage>
        <taxon>Eukaryota</taxon>
        <taxon>Viridiplantae</taxon>
        <taxon>Streptophyta</taxon>
        <taxon>Embryophyta</taxon>
        <taxon>Tracheophyta</taxon>
        <taxon>Spermatophyta</taxon>
        <taxon>Magnoliopsida</taxon>
        <taxon>eudicotyledons</taxon>
        <taxon>Gunneridae</taxon>
        <taxon>Pentapetalae</taxon>
        <taxon>rosids</taxon>
        <taxon>malvids</taxon>
        <taxon>Malvales</taxon>
        <taxon>Malvaceae</taxon>
        <taxon>Malvoideae</taxon>
        <taxon>Hibiscus</taxon>
    </lineage>
</organism>
<feature type="domain" description="E2F/DP family winged-helix DNA-binding" evidence="4">
    <location>
        <begin position="58"/>
        <end position="137"/>
    </location>
</feature>
<dbReference type="AlphaFoldDB" id="A0A6A2X9A1"/>
<dbReference type="SMART" id="SM01372">
    <property type="entry name" value="E2F_TDP"/>
    <property type="match status" value="1"/>
</dbReference>
<evidence type="ECO:0000259" key="4">
    <source>
        <dbReference type="SMART" id="SM01372"/>
    </source>
</evidence>
<comment type="subcellular location">
    <subcellularLocation>
        <location evidence="2">Nucleus</location>
    </subcellularLocation>
</comment>
<keyword evidence="2" id="KW-0804">Transcription</keyword>
<name>A0A6A2X9A1_HIBSY</name>
<dbReference type="GO" id="GO:0005634">
    <property type="term" value="C:nucleus"/>
    <property type="evidence" value="ECO:0007669"/>
    <property type="project" value="UniProtKB-SubCell"/>
</dbReference>
<dbReference type="GO" id="GO:0000977">
    <property type="term" value="F:RNA polymerase II transcription regulatory region sequence-specific DNA binding"/>
    <property type="evidence" value="ECO:0007669"/>
    <property type="project" value="TreeGrafter"/>
</dbReference>
<dbReference type="InterPro" id="IPR036388">
    <property type="entry name" value="WH-like_DNA-bd_sf"/>
</dbReference>
<feature type="compositionally biased region" description="Basic and acidic residues" evidence="3">
    <location>
        <begin position="1"/>
        <end position="12"/>
    </location>
</feature>
<accession>A0A6A2X9A1</accession>
<feature type="region of interest" description="Disordered" evidence="3">
    <location>
        <begin position="1"/>
        <end position="56"/>
    </location>
</feature>
<keyword evidence="2" id="KW-0238">DNA-binding</keyword>
<evidence type="ECO:0000256" key="1">
    <source>
        <dbReference type="ARBA" id="ARBA00023306"/>
    </source>
</evidence>
<dbReference type="GO" id="GO:0005667">
    <property type="term" value="C:transcription regulator complex"/>
    <property type="evidence" value="ECO:0007669"/>
    <property type="project" value="InterPro"/>
</dbReference>
<protein>
    <submittedName>
        <fullName evidence="5">Transcription factor-like protein DPA</fullName>
    </submittedName>
</protein>
<comment type="similarity">
    <text evidence="2">Belongs to the E2F/DP family.</text>
</comment>
<dbReference type="Gene3D" id="1.10.10.10">
    <property type="entry name" value="Winged helix-like DNA-binding domain superfamily/Winged helix DNA-binding domain"/>
    <property type="match status" value="1"/>
</dbReference>
<dbReference type="Pfam" id="PF02319">
    <property type="entry name" value="WHD_E2F_TDP"/>
    <property type="match status" value="1"/>
</dbReference>
<dbReference type="GO" id="GO:0051726">
    <property type="term" value="P:regulation of cell cycle"/>
    <property type="evidence" value="ECO:0007669"/>
    <property type="project" value="InterPro"/>
</dbReference>
<evidence type="ECO:0000313" key="5">
    <source>
        <dbReference type="EMBL" id="KAE8671638.1"/>
    </source>
</evidence>